<evidence type="ECO:0000313" key="3">
    <source>
        <dbReference type="Proteomes" id="UP000184216"/>
    </source>
</evidence>
<evidence type="ECO:0000313" key="4">
    <source>
        <dbReference type="Proteomes" id="UP000198431"/>
    </source>
</evidence>
<reference evidence="1 4" key="1">
    <citation type="submission" date="2016-11" db="EMBL/GenBank/DDBJ databases">
        <title>Whole genomes of Flavobacteriaceae.</title>
        <authorList>
            <person name="Stine C."/>
            <person name="Li C."/>
            <person name="Tadesse D."/>
        </authorList>
    </citation>
    <scope>NUCLEOTIDE SEQUENCE [LARGE SCALE GENOMIC DNA]</scope>
    <source>
        <strain evidence="1 4">ATCC 19366</strain>
    </source>
</reference>
<comment type="caution">
    <text evidence="1">The sequence shown here is derived from an EMBL/GenBank/DDBJ whole genome shotgun (WGS) entry which is preliminary data.</text>
</comment>
<evidence type="ECO:0000313" key="2">
    <source>
        <dbReference type="EMBL" id="SHN09100.1"/>
    </source>
</evidence>
<organism evidence="1 4">
    <name type="scientific">Flavobacterium pectinovorum</name>
    <dbReference type="NCBI Taxonomy" id="29533"/>
    <lineage>
        <taxon>Bacteria</taxon>
        <taxon>Pseudomonadati</taxon>
        <taxon>Bacteroidota</taxon>
        <taxon>Flavobacteriia</taxon>
        <taxon>Flavobacteriales</taxon>
        <taxon>Flavobacteriaceae</taxon>
        <taxon>Flavobacterium</taxon>
    </lineage>
</organism>
<dbReference type="SUPFAM" id="SSF49265">
    <property type="entry name" value="Fibronectin type III"/>
    <property type="match status" value="1"/>
</dbReference>
<dbReference type="InterPro" id="IPR013783">
    <property type="entry name" value="Ig-like_fold"/>
</dbReference>
<dbReference type="InterPro" id="IPR036116">
    <property type="entry name" value="FN3_sf"/>
</dbReference>
<name>A0AB36NUN7_9FLAO</name>
<reference evidence="2 3" key="2">
    <citation type="submission" date="2016-11" db="EMBL/GenBank/DDBJ databases">
        <authorList>
            <person name="Varghese N."/>
            <person name="Submissions S."/>
        </authorList>
    </citation>
    <scope>NUCLEOTIDE SEQUENCE [LARGE SCALE GENOMIC DNA]</scope>
    <source>
        <strain evidence="2 3">DSM 6368</strain>
    </source>
</reference>
<proteinExistence type="predicted"/>
<keyword evidence="3" id="KW-1185">Reference proteome</keyword>
<gene>
    <name evidence="1" type="ORF">B0A72_22100</name>
    <name evidence="2" type="ORF">SAMN05444387_4047</name>
</gene>
<evidence type="ECO:0000313" key="1">
    <source>
        <dbReference type="EMBL" id="OXA99541.1"/>
    </source>
</evidence>
<dbReference type="Proteomes" id="UP000198431">
    <property type="component" value="Unassembled WGS sequence"/>
</dbReference>
<dbReference type="AlphaFoldDB" id="A0AB36NUN7"/>
<sequence length="318" mass="35306">MKTINKIIFALLALSIISCDDVFEEDISNDTIETISPKDDATIESNVVNFKWNELDGAKKYRLQVLDLEETIVFDSLVSQTSFICPLEPGSYLWKVRGENFAYESEYSETSTFSIITTEDLANQQVILSSPDNNIYKNTTSVTLKWQKLAAATSYNVEVVNTTTGESVYTAESISETTVALSSTDLEQDAVYQWKIRGINSTSQTTQVSTRNFMIDTVVPNVPQNSVPATNATITNNVSTAFTWISPTDSGTVQSPLLYTIEFSTTNTFTTLLFTTNNSSTSYQYTFTAIGDYYWRIKTSDSAGNISAYSSPFKVTVI</sequence>
<dbReference type="EMBL" id="MUHB01000027">
    <property type="protein sequence ID" value="OXA99541.1"/>
    <property type="molecule type" value="Genomic_DNA"/>
</dbReference>
<dbReference type="Gene3D" id="2.60.40.10">
    <property type="entry name" value="Immunoglobulins"/>
    <property type="match status" value="3"/>
</dbReference>
<dbReference type="EMBL" id="FRBX01000006">
    <property type="protein sequence ID" value="SHN09100.1"/>
    <property type="molecule type" value="Genomic_DNA"/>
</dbReference>
<protein>
    <recommendedName>
        <fullName evidence="5">Fibronectin type-III domain-containing protein</fullName>
    </recommendedName>
</protein>
<dbReference type="PROSITE" id="PS51257">
    <property type="entry name" value="PROKAR_LIPOPROTEIN"/>
    <property type="match status" value="1"/>
</dbReference>
<accession>A0AB36NUN7</accession>
<dbReference type="Proteomes" id="UP000184216">
    <property type="component" value="Unassembled WGS sequence"/>
</dbReference>
<dbReference type="RefSeq" id="WP_073397638.1">
    <property type="nucleotide sequence ID" value="NZ_FRBX01000006.1"/>
</dbReference>
<evidence type="ECO:0008006" key="5">
    <source>
        <dbReference type="Google" id="ProtNLM"/>
    </source>
</evidence>